<gene>
    <name evidence="2" type="ORF">ACFPWU_04955</name>
</gene>
<dbReference type="Proteomes" id="UP001596098">
    <property type="component" value="Unassembled WGS sequence"/>
</dbReference>
<keyword evidence="2" id="KW-0808">Transferase</keyword>
<dbReference type="GO" id="GO:0016301">
    <property type="term" value="F:kinase activity"/>
    <property type="evidence" value="ECO:0007669"/>
    <property type="project" value="UniProtKB-KW"/>
</dbReference>
<name>A0ABW1QWS3_9ACTN</name>
<comment type="caution">
    <text evidence="2">The sequence shown here is derived from an EMBL/GenBank/DDBJ whole genome shotgun (WGS) entry which is preliminary data.</text>
</comment>
<dbReference type="InterPro" id="IPR001206">
    <property type="entry name" value="Diacylglycerol_kinase_cat_dom"/>
</dbReference>
<dbReference type="Gene3D" id="2.60.200.40">
    <property type="match status" value="1"/>
</dbReference>
<reference evidence="3" key="1">
    <citation type="journal article" date="2019" name="Int. J. Syst. Evol. Microbiol.">
        <title>The Global Catalogue of Microorganisms (GCM) 10K type strain sequencing project: providing services to taxonomists for standard genome sequencing and annotation.</title>
        <authorList>
            <consortium name="The Broad Institute Genomics Platform"/>
            <consortium name="The Broad Institute Genome Sequencing Center for Infectious Disease"/>
            <person name="Wu L."/>
            <person name="Ma J."/>
        </authorList>
    </citation>
    <scope>NUCLEOTIDE SEQUENCE [LARGE SCALE GENOMIC DNA]</scope>
    <source>
        <strain evidence="3">DFY28</strain>
    </source>
</reference>
<proteinExistence type="predicted"/>
<dbReference type="InterPro" id="IPR045540">
    <property type="entry name" value="YegS/DAGK_C"/>
</dbReference>
<keyword evidence="3" id="KW-1185">Reference proteome</keyword>
<organism evidence="2 3">
    <name type="scientific">Nocardioides yefusunii</name>
    <dbReference type="NCBI Taxonomy" id="2500546"/>
    <lineage>
        <taxon>Bacteria</taxon>
        <taxon>Bacillati</taxon>
        <taxon>Actinomycetota</taxon>
        <taxon>Actinomycetes</taxon>
        <taxon>Propionibacteriales</taxon>
        <taxon>Nocardioidaceae</taxon>
        <taxon>Nocardioides</taxon>
    </lineage>
</organism>
<sequence length="332" mass="34461">MQSRDVEPASTAAHTTDVLVIQRASAVGSRGSDLSPALQVLGATGEVEVTHPASLAELEQVLAARGARTVVVAGGDGALHDVLSALHANADLGDVGRPGPCIALLPHGPDTGFARAHQLPFDLAAAARLLVEGVPTPVDLVTDDAGGVVANAVQLGAGEPVADVEARWKDRLEQAGVSPANLDRLEQPIGALATAFAPLGSRIRVEVDGKVINARQRVLSVAVGNANPDQTPGAQVLSGDGLVDVTITRAAPGTHRLAAGVLKLRGRQRQRHDVEHLRGRTVTVRSLRPDEPFSVSSDGEFESDVRTRTWHVLPGAYRLLLPESVASSVSGS</sequence>
<dbReference type="Pfam" id="PF19279">
    <property type="entry name" value="YegS_C"/>
    <property type="match status" value="1"/>
</dbReference>
<protein>
    <submittedName>
        <fullName evidence="2">Diacylglycerol/lipid kinase family protein</fullName>
        <ecNumber evidence="2">2.7.1.-</ecNumber>
    </submittedName>
</protein>
<feature type="domain" description="DAGKc" evidence="1">
    <location>
        <begin position="69"/>
        <end position="147"/>
    </location>
</feature>
<keyword evidence="2" id="KW-0418">Kinase</keyword>
<dbReference type="RefSeq" id="WP_164878608.1">
    <property type="nucleotide sequence ID" value="NZ_CP034929.1"/>
</dbReference>
<dbReference type="EC" id="2.7.1.-" evidence="2"/>
<dbReference type="Gene3D" id="3.40.50.10330">
    <property type="entry name" value="Probable inorganic polyphosphate/atp-NAD kinase, domain 1"/>
    <property type="match status" value="1"/>
</dbReference>
<dbReference type="SUPFAM" id="SSF111331">
    <property type="entry name" value="NAD kinase/diacylglycerol kinase-like"/>
    <property type="match status" value="1"/>
</dbReference>
<evidence type="ECO:0000313" key="3">
    <source>
        <dbReference type="Proteomes" id="UP001596098"/>
    </source>
</evidence>
<dbReference type="EMBL" id="JBHSQI010000002">
    <property type="protein sequence ID" value="MFC6153009.1"/>
    <property type="molecule type" value="Genomic_DNA"/>
</dbReference>
<dbReference type="PROSITE" id="PS50146">
    <property type="entry name" value="DAGK"/>
    <property type="match status" value="1"/>
</dbReference>
<evidence type="ECO:0000259" key="1">
    <source>
        <dbReference type="PROSITE" id="PS50146"/>
    </source>
</evidence>
<dbReference type="InterPro" id="IPR017438">
    <property type="entry name" value="ATP-NAD_kinase_N"/>
</dbReference>
<accession>A0ABW1QWS3</accession>
<dbReference type="InterPro" id="IPR016064">
    <property type="entry name" value="NAD/diacylglycerol_kinase_sf"/>
</dbReference>
<evidence type="ECO:0000313" key="2">
    <source>
        <dbReference type="EMBL" id="MFC6153009.1"/>
    </source>
</evidence>
<dbReference type="Pfam" id="PF00781">
    <property type="entry name" value="DAGK_cat"/>
    <property type="match status" value="1"/>
</dbReference>